<feature type="transmembrane region" description="Helical" evidence="7">
    <location>
        <begin position="382"/>
        <end position="401"/>
    </location>
</feature>
<comment type="function">
    <text evidence="5">Acts as a protein-folding catalyst that interacts with nascent polypeptides to catalyze the formation, isomerization, and reduction or oxidation of disulfide bonds. May play a role in storage protein biogenesis.</text>
</comment>
<dbReference type="GO" id="GO:0034976">
    <property type="term" value="P:response to endoplasmic reticulum stress"/>
    <property type="evidence" value="ECO:0007669"/>
    <property type="project" value="TreeGrafter"/>
</dbReference>
<keyword evidence="7" id="KW-0812">Transmembrane</keyword>
<evidence type="ECO:0000256" key="8">
    <source>
        <dbReference type="SAM" id="SignalP"/>
    </source>
</evidence>
<organism evidence="10 11">
    <name type="scientific">Acorus calamus</name>
    <name type="common">Sweet flag</name>
    <dbReference type="NCBI Taxonomy" id="4465"/>
    <lineage>
        <taxon>Eukaryota</taxon>
        <taxon>Viridiplantae</taxon>
        <taxon>Streptophyta</taxon>
        <taxon>Embryophyta</taxon>
        <taxon>Tracheophyta</taxon>
        <taxon>Spermatophyta</taxon>
        <taxon>Magnoliopsida</taxon>
        <taxon>Liliopsida</taxon>
        <taxon>Acoraceae</taxon>
        <taxon>Acorus</taxon>
    </lineage>
</organism>
<dbReference type="EMBL" id="JAUJYO010000002">
    <property type="protein sequence ID" value="KAK1323915.1"/>
    <property type="molecule type" value="Genomic_DNA"/>
</dbReference>
<name>A0AAV9FDK8_ACOCL</name>
<feature type="region of interest" description="Disordered" evidence="6">
    <location>
        <begin position="407"/>
        <end position="440"/>
    </location>
</feature>
<dbReference type="GO" id="GO:0003756">
    <property type="term" value="F:protein disulfide isomerase activity"/>
    <property type="evidence" value="ECO:0007669"/>
    <property type="project" value="TreeGrafter"/>
</dbReference>
<keyword evidence="2 8" id="KW-0732">Signal</keyword>
<comment type="similarity">
    <text evidence="1">Belongs to the protein disulfide isomerase family.</text>
</comment>
<keyword evidence="3" id="KW-1015">Disulfide bond</keyword>
<evidence type="ECO:0000256" key="7">
    <source>
        <dbReference type="SAM" id="Phobius"/>
    </source>
</evidence>
<reference evidence="10" key="2">
    <citation type="submission" date="2023-06" db="EMBL/GenBank/DDBJ databases">
        <authorList>
            <person name="Ma L."/>
            <person name="Liu K.-W."/>
            <person name="Li Z."/>
            <person name="Hsiao Y.-Y."/>
            <person name="Qi Y."/>
            <person name="Fu T."/>
            <person name="Tang G."/>
            <person name="Zhang D."/>
            <person name="Sun W.-H."/>
            <person name="Liu D.-K."/>
            <person name="Li Y."/>
            <person name="Chen G.-Z."/>
            <person name="Liu X.-D."/>
            <person name="Liao X.-Y."/>
            <person name="Jiang Y.-T."/>
            <person name="Yu X."/>
            <person name="Hao Y."/>
            <person name="Huang J."/>
            <person name="Zhao X.-W."/>
            <person name="Ke S."/>
            <person name="Chen Y.-Y."/>
            <person name="Wu W.-L."/>
            <person name="Hsu J.-L."/>
            <person name="Lin Y.-F."/>
            <person name="Huang M.-D."/>
            <person name="Li C.-Y."/>
            <person name="Huang L."/>
            <person name="Wang Z.-W."/>
            <person name="Zhao X."/>
            <person name="Zhong W.-Y."/>
            <person name="Peng D.-H."/>
            <person name="Ahmad S."/>
            <person name="Lan S."/>
            <person name="Zhang J.-S."/>
            <person name="Tsai W.-C."/>
            <person name="Van De Peer Y."/>
            <person name="Liu Z.-J."/>
        </authorList>
    </citation>
    <scope>NUCLEOTIDE SEQUENCE</scope>
    <source>
        <strain evidence="10">CP</strain>
        <tissue evidence="10">Leaves</tissue>
    </source>
</reference>
<keyword evidence="4" id="KW-0676">Redox-active center</keyword>
<keyword evidence="7" id="KW-0472">Membrane</keyword>
<evidence type="ECO:0000256" key="1">
    <source>
        <dbReference type="ARBA" id="ARBA00006347"/>
    </source>
</evidence>
<dbReference type="Pfam" id="PF00085">
    <property type="entry name" value="Thioredoxin"/>
    <property type="match status" value="1"/>
</dbReference>
<feature type="signal peptide" evidence="8">
    <location>
        <begin position="1"/>
        <end position="26"/>
    </location>
</feature>
<dbReference type="CDD" id="cd02961">
    <property type="entry name" value="PDI_a_family"/>
    <property type="match status" value="1"/>
</dbReference>
<dbReference type="AlphaFoldDB" id="A0AAV9FDK8"/>
<evidence type="ECO:0000313" key="10">
    <source>
        <dbReference type="EMBL" id="KAK1323915.1"/>
    </source>
</evidence>
<dbReference type="FunFam" id="3.40.30.10:FF:000107">
    <property type="entry name" value="Protein disulfide-isomerase 5-2"/>
    <property type="match status" value="1"/>
</dbReference>
<dbReference type="PRINTS" id="PR00421">
    <property type="entry name" value="THIOREDOXIN"/>
</dbReference>
<protein>
    <submittedName>
        <fullName evidence="10">Protein disulfide-isomerase 5-2</fullName>
    </submittedName>
</protein>
<feature type="chain" id="PRO_5043597391" evidence="8">
    <location>
        <begin position="27"/>
        <end position="440"/>
    </location>
</feature>
<dbReference type="InterPro" id="IPR036249">
    <property type="entry name" value="Thioredoxin-like_sf"/>
</dbReference>
<evidence type="ECO:0000256" key="4">
    <source>
        <dbReference type="ARBA" id="ARBA00023284"/>
    </source>
</evidence>
<dbReference type="InterPro" id="IPR013766">
    <property type="entry name" value="Thioredoxin_domain"/>
</dbReference>
<evidence type="ECO:0000259" key="9">
    <source>
        <dbReference type="PROSITE" id="PS51352"/>
    </source>
</evidence>
<evidence type="ECO:0000256" key="3">
    <source>
        <dbReference type="ARBA" id="ARBA00023157"/>
    </source>
</evidence>
<dbReference type="PROSITE" id="PS51352">
    <property type="entry name" value="THIOREDOXIN_2"/>
    <property type="match status" value="1"/>
</dbReference>
<evidence type="ECO:0000313" key="11">
    <source>
        <dbReference type="Proteomes" id="UP001180020"/>
    </source>
</evidence>
<dbReference type="Proteomes" id="UP001180020">
    <property type="component" value="Unassembled WGS sequence"/>
</dbReference>
<dbReference type="Gene3D" id="3.40.30.10">
    <property type="entry name" value="Glutaredoxin"/>
    <property type="match status" value="2"/>
</dbReference>
<dbReference type="InterPro" id="IPR017937">
    <property type="entry name" value="Thioredoxin_CS"/>
</dbReference>
<dbReference type="PROSITE" id="PS00194">
    <property type="entry name" value="THIOREDOXIN_1"/>
    <property type="match status" value="1"/>
</dbReference>
<dbReference type="GO" id="GO:0005783">
    <property type="term" value="C:endoplasmic reticulum"/>
    <property type="evidence" value="ECO:0007669"/>
    <property type="project" value="TreeGrafter"/>
</dbReference>
<dbReference type="GO" id="GO:0006457">
    <property type="term" value="P:protein folding"/>
    <property type="evidence" value="ECO:0007669"/>
    <property type="project" value="TreeGrafter"/>
</dbReference>
<proteinExistence type="inferred from homology"/>
<keyword evidence="7" id="KW-1133">Transmembrane helix</keyword>
<dbReference type="PANTHER" id="PTHR18929">
    <property type="entry name" value="PROTEIN DISULFIDE ISOMERASE"/>
    <property type="match status" value="1"/>
</dbReference>
<feature type="domain" description="Thioredoxin" evidence="9">
    <location>
        <begin position="22"/>
        <end position="146"/>
    </location>
</feature>
<comment type="caution">
    <text evidence="10">The sequence shown here is derived from an EMBL/GenBank/DDBJ whole genome shotgun (WGS) entry which is preliminary data.</text>
</comment>
<gene>
    <name evidence="10" type="primary">PDIL5-2</name>
    <name evidence="10" type="ORF">QJS10_CPA02g00596</name>
</gene>
<dbReference type="SUPFAM" id="SSF52833">
    <property type="entry name" value="Thioredoxin-like"/>
    <property type="match status" value="2"/>
</dbReference>
<dbReference type="Pfam" id="PF13848">
    <property type="entry name" value="Thioredoxin_6"/>
    <property type="match status" value="1"/>
</dbReference>
<evidence type="ECO:0000256" key="2">
    <source>
        <dbReference type="ARBA" id="ARBA00022729"/>
    </source>
</evidence>
<accession>A0AAV9FDK8</accession>
<reference evidence="10" key="1">
    <citation type="journal article" date="2023" name="Nat. Commun.">
        <title>Diploid and tetraploid genomes of Acorus and the evolution of monocots.</title>
        <authorList>
            <person name="Ma L."/>
            <person name="Liu K.W."/>
            <person name="Li Z."/>
            <person name="Hsiao Y.Y."/>
            <person name="Qi Y."/>
            <person name="Fu T."/>
            <person name="Tang G.D."/>
            <person name="Zhang D."/>
            <person name="Sun W.H."/>
            <person name="Liu D.K."/>
            <person name="Li Y."/>
            <person name="Chen G.Z."/>
            <person name="Liu X.D."/>
            <person name="Liao X.Y."/>
            <person name="Jiang Y.T."/>
            <person name="Yu X."/>
            <person name="Hao Y."/>
            <person name="Huang J."/>
            <person name="Zhao X.W."/>
            <person name="Ke S."/>
            <person name="Chen Y.Y."/>
            <person name="Wu W.L."/>
            <person name="Hsu J.L."/>
            <person name="Lin Y.F."/>
            <person name="Huang M.D."/>
            <person name="Li C.Y."/>
            <person name="Huang L."/>
            <person name="Wang Z.W."/>
            <person name="Zhao X."/>
            <person name="Zhong W.Y."/>
            <person name="Peng D.H."/>
            <person name="Ahmad S."/>
            <person name="Lan S."/>
            <person name="Zhang J.S."/>
            <person name="Tsai W.C."/>
            <person name="Van de Peer Y."/>
            <person name="Liu Z.J."/>
        </authorList>
    </citation>
    <scope>NUCLEOTIDE SEQUENCE</scope>
    <source>
        <strain evidence="10">CP</strain>
    </source>
</reference>
<evidence type="ECO:0000256" key="6">
    <source>
        <dbReference type="SAM" id="MobiDB-lite"/>
    </source>
</evidence>
<sequence>MQRPRLLLLLLLTVAVTIWSPPSIGAFASPPPAEFPVDGTVLELDDSNFDDAIASIDNVLVDFYAPWCGHCKRLSPVLDVAAPMLAQLDTPIVVAKLDADKYTDIRDRYDIPGYPTLKLFMHGVPVDYDGPRQAESLVKHLTKFVVPDVSLLESDSAVDNFVQTAGKHFPIFIGFGLNETLLGELAEKYKKKSWFAVARGFSEKVMVKYDFDSVPALVSIHPGHDEQHVFYGPFEEDFLEEYIRQNQLPLSFPMTIDALKQLGDEKRKVVLTIVDDTSDEKSLKLIKTLKAATSTNRDLLFSYVGVKQWAEFAVSFGENTKLPRMVVWGGTEEYFLVKGLESLDEDDQESQISRFLEGYRTGRTIKMKLGAPSVMGVMKSLFGLRTLYTIVVILVALVMLIKRVARDKASKKTEGETVNAGVSESKSEDNKEYRPEDKED</sequence>
<keyword evidence="11" id="KW-1185">Reference proteome</keyword>
<dbReference type="PANTHER" id="PTHR18929:SF218">
    <property type="entry name" value="PROTEIN DISULFIDE-ISOMERASE 5-2"/>
    <property type="match status" value="1"/>
</dbReference>
<evidence type="ECO:0000256" key="5">
    <source>
        <dbReference type="ARBA" id="ARBA00060135"/>
    </source>
</evidence>
<feature type="compositionally biased region" description="Basic and acidic residues" evidence="6">
    <location>
        <begin position="425"/>
        <end position="440"/>
    </location>
</feature>